<protein>
    <submittedName>
        <fullName evidence="2">Uncharacterized protein</fullName>
    </submittedName>
</protein>
<feature type="region of interest" description="Disordered" evidence="1">
    <location>
        <begin position="1"/>
        <end position="33"/>
    </location>
</feature>
<name>A0A075GYU0_9EURY</name>
<dbReference type="AlphaFoldDB" id="A0A075GYU0"/>
<evidence type="ECO:0000313" key="2">
    <source>
        <dbReference type="EMBL" id="AIF08959.1"/>
    </source>
</evidence>
<dbReference type="EMBL" id="KF900848">
    <property type="protein sequence ID" value="AIF08959.1"/>
    <property type="molecule type" value="Genomic_DNA"/>
</dbReference>
<sequence length="119" mass="12225">MVVQEALSSVVAEDSMSRRRSESPAASATPRFANRVEASESTFCSSSSSSGQSGSDIAPMVSATASGNLSDRALASGLILPDWRSCSLSARAPTDLLDDQTISSTTASSESMTLASLQS</sequence>
<evidence type="ECO:0000256" key="1">
    <source>
        <dbReference type="SAM" id="MobiDB-lite"/>
    </source>
</evidence>
<proteinExistence type="predicted"/>
<accession>A0A075GYU0</accession>
<organism evidence="2">
    <name type="scientific">uncultured marine group II/III euryarchaeote KM3_33_H04</name>
    <dbReference type="NCBI Taxonomy" id="1456436"/>
    <lineage>
        <taxon>Archaea</taxon>
        <taxon>Methanobacteriati</taxon>
        <taxon>Methanobacteriota</taxon>
        <taxon>environmental samples</taxon>
    </lineage>
</organism>
<reference evidence="2" key="1">
    <citation type="journal article" date="2014" name="Genome Biol. Evol.">
        <title>Pangenome evidence for extensive interdomain horizontal transfer affecting lineage core and shell genes in uncultured planktonic thaumarchaeota and euryarchaeota.</title>
        <authorList>
            <person name="Deschamps P."/>
            <person name="Zivanovic Y."/>
            <person name="Moreira D."/>
            <person name="Rodriguez-Valera F."/>
            <person name="Lopez-Garcia P."/>
        </authorList>
    </citation>
    <scope>NUCLEOTIDE SEQUENCE</scope>
</reference>